<dbReference type="PANTHER" id="PTHR42709:SF4">
    <property type="entry name" value="INNER MEMBRANE PROTEIN YQAA"/>
    <property type="match status" value="1"/>
</dbReference>
<dbReference type="Pfam" id="PF09335">
    <property type="entry name" value="VTT_dom"/>
    <property type="match status" value="1"/>
</dbReference>
<dbReference type="EMBL" id="JBHRYJ010000003">
    <property type="protein sequence ID" value="MFC3676705.1"/>
    <property type="molecule type" value="Genomic_DNA"/>
</dbReference>
<dbReference type="InterPro" id="IPR032816">
    <property type="entry name" value="VTT_dom"/>
</dbReference>
<evidence type="ECO:0000256" key="1">
    <source>
        <dbReference type="SAM" id="Phobius"/>
    </source>
</evidence>
<feature type="domain" description="VTT" evidence="2">
    <location>
        <begin position="43"/>
        <end position="146"/>
    </location>
</feature>
<sequence>MQDPSLLAGWVRDCGLAGLFFWSLLAATLLPLSSEAALAAARGAGMAPVTTLFLVATAGNVGGALINWGLGAYCLRFKHRRWFPVSDVQLQKAGTRFSRWGAVALLFSWIPVIGDPLTFAAGALRYPLARFLIAVTIGKAARYAFVLWITGAVLPVFAAS</sequence>
<dbReference type="PANTHER" id="PTHR42709">
    <property type="entry name" value="ALKALINE PHOSPHATASE LIKE PROTEIN"/>
    <property type="match status" value="1"/>
</dbReference>
<dbReference type="Proteomes" id="UP001595711">
    <property type="component" value="Unassembled WGS sequence"/>
</dbReference>
<feature type="transmembrane region" description="Helical" evidence="1">
    <location>
        <begin position="100"/>
        <end position="120"/>
    </location>
</feature>
<evidence type="ECO:0000313" key="3">
    <source>
        <dbReference type="EMBL" id="MFC3676705.1"/>
    </source>
</evidence>
<protein>
    <submittedName>
        <fullName evidence="3">YqaA family protein</fullName>
    </submittedName>
</protein>
<accession>A0ABV7VHP8</accession>
<dbReference type="RefSeq" id="WP_379727799.1">
    <property type="nucleotide sequence ID" value="NZ_JBHRYJ010000003.1"/>
</dbReference>
<reference evidence="4" key="1">
    <citation type="journal article" date="2019" name="Int. J. Syst. Evol. Microbiol.">
        <title>The Global Catalogue of Microorganisms (GCM) 10K type strain sequencing project: providing services to taxonomists for standard genome sequencing and annotation.</title>
        <authorList>
            <consortium name="The Broad Institute Genomics Platform"/>
            <consortium name="The Broad Institute Genome Sequencing Center for Infectious Disease"/>
            <person name="Wu L."/>
            <person name="Ma J."/>
        </authorList>
    </citation>
    <scope>NUCLEOTIDE SEQUENCE [LARGE SCALE GENOMIC DNA]</scope>
    <source>
        <strain evidence="4">KCTC 42182</strain>
    </source>
</reference>
<keyword evidence="4" id="KW-1185">Reference proteome</keyword>
<comment type="caution">
    <text evidence="3">The sequence shown here is derived from an EMBL/GenBank/DDBJ whole genome shotgun (WGS) entry which is preliminary data.</text>
</comment>
<evidence type="ECO:0000313" key="4">
    <source>
        <dbReference type="Proteomes" id="UP001595711"/>
    </source>
</evidence>
<feature type="transmembrane region" description="Helical" evidence="1">
    <location>
        <begin position="51"/>
        <end position="75"/>
    </location>
</feature>
<dbReference type="InterPro" id="IPR051311">
    <property type="entry name" value="DedA_domain"/>
</dbReference>
<organism evidence="3 4">
    <name type="scientific">Ferrovibrio xuzhouensis</name>
    <dbReference type="NCBI Taxonomy" id="1576914"/>
    <lineage>
        <taxon>Bacteria</taxon>
        <taxon>Pseudomonadati</taxon>
        <taxon>Pseudomonadota</taxon>
        <taxon>Alphaproteobacteria</taxon>
        <taxon>Rhodospirillales</taxon>
        <taxon>Rhodospirillaceae</taxon>
        <taxon>Ferrovibrio</taxon>
    </lineage>
</organism>
<proteinExistence type="predicted"/>
<keyword evidence="1" id="KW-0472">Membrane</keyword>
<keyword evidence="1" id="KW-0812">Transmembrane</keyword>
<name>A0ABV7VHP8_9PROT</name>
<keyword evidence="1" id="KW-1133">Transmembrane helix</keyword>
<gene>
    <name evidence="3" type="ORF">ACFOOQ_14200</name>
</gene>
<evidence type="ECO:0000259" key="2">
    <source>
        <dbReference type="Pfam" id="PF09335"/>
    </source>
</evidence>
<feature type="transmembrane region" description="Helical" evidence="1">
    <location>
        <begin position="140"/>
        <end position="159"/>
    </location>
</feature>